<evidence type="ECO:0000256" key="8">
    <source>
        <dbReference type="ARBA" id="ARBA00023004"/>
    </source>
</evidence>
<evidence type="ECO:0000256" key="2">
    <source>
        <dbReference type="ARBA" id="ARBA00001966"/>
    </source>
</evidence>
<dbReference type="PANTHER" id="PTHR42917:SF2">
    <property type="entry name" value="2,4-DIENOYL-COA REDUCTASE [(2E)-ENOYL-COA-PRODUCING]"/>
    <property type="match status" value="1"/>
</dbReference>
<accession>A0A917Q7Q3</accession>
<dbReference type="Gene3D" id="3.20.20.70">
    <property type="entry name" value="Aldolase class I"/>
    <property type="match status" value="1"/>
</dbReference>
<comment type="caution">
    <text evidence="12">The sequence shown here is derived from an EMBL/GenBank/DDBJ whole genome shotgun (WGS) entry which is preliminary data.</text>
</comment>
<evidence type="ECO:0000256" key="3">
    <source>
        <dbReference type="ARBA" id="ARBA00011048"/>
    </source>
</evidence>
<sequence>MTTDRLDDAAAGGQGPADPLLTPVMIGRLRLRNRILSTAHAPSFAEGGHPRERYAAYHVEKAKGGLALTMIGGSTNVSVDSPSVFGQLHAGDDTILPWFRALTAGVKTQGAAVMCQLTHMGRRTHWDDGAWLPTVAPSALRERAHRAIPKAIEASDVARIRADFARAARRCVEAGFDGIELLAHGHLLGQFLTPHANRREDALGGPLERRLAVVVDIVHAVREAIGPEPALGLRISGDESRAGGLTDDECVAIARGLAETGAVDFLNVVAGAPYDNLGLAEWVPPMGLDEAGHLASAGRIRAAVDVPVLAAGGVADLATARYGIKEGLVDMVGMTRAHMADPYLVTKLAAGEEALIRPCVGLGYCVDRVNQGKAAVCGHNVATGRELTLPHVIPRAGGARKRVVVVGGGPGGLEAARVAAARGHRVVLHEAAPRLGGQLLLAGAGTVRRQTLGVVEWLVEAVEREGVEVRLNSYVEAPDLLAEEADAIVLATGGLPAIPDVPGTERIGSVWDLLGGGARPEGHVVVYDEIGTHAAAIAAEVAARKGARVTFLTPDEMPLQELGPTTRAVALRALFTLGVAIVPNRSLAGLAPRGNGVGVRVQNTLTGVAEEIEADALVVENGTVPLDEVYHGLVPHASNAGVLGLERIDENRFDFPVANPSGRFVLARIGDAVASRNMHAAMLEGMRVAMSL</sequence>
<evidence type="ECO:0000256" key="4">
    <source>
        <dbReference type="ARBA" id="ARBA00022630"/>
    </source>
</evidence>
<evidence type="ECO:0000256" key="9">
    <source>
        <dbReference type="ARBA" id="ARBA00023014"/>
    </source>
</evidence>
<keyword evidence="6" id="KW-0479">Metal-binding</keyword>
<keyword evidence="4" id="KW-0285">Flavoprotein</keyword>
<dbReference type="Proteomes" id="UP000600449">
    <property type="component" value="Unassembled WGS sequence"/>
</dbReference>
<dbReference type="PRINTS" id="PR00368">
    <property type="entry name" value="FADPNR"/>
</dbReference>
<dbReference type="Pfam" id="PF00724">
    <property type="entry name" value="Oxidored_FMN"/>
    <property type="match status" value="1"/>
</dbReference>
<evidence type="ECO:0000313" key="12">
    <source>
        <dbReference type="EMBL" id="GGK33849.1"/>
    </source>
</evidence>
<keyword evidence="8" id="KW-0408">Iron</keyword>
<dbReference type="GO" id="GO:0033543">
    <property type="term" value="P:fatty acid beta-oxidation, unsaturated, even number, reductase/isomerase pathway"/>
    <property type="evidence" value="ECO:0007669"/>
    <property type="project" value="TreeGrafter"/>
</dbReference>
<comment type="similarity">
    <text evidence="3">In the N-terminal section; belongs to the NADH:flavin oxidoreductase/NADH oxidase family.</text>
</comment>
<feature type="domain" description="NADH:flavin oxidoreductase/NADH oxidase N-terminal" evidence="10">
    <location>
        <begin position="20"/>
        <end position="351"/>
    </location>
</feature>
<evidence type="ECO:0000259" key="10">
    <source>
        <dbReference type="Pfam" id="PF00724"/>
    </source>
</evidence>
<dbReference type="GO" id="GO:0010181">
    <property type="term" value="F:FMN binding"/>
    <property type="evidence" value="ECO:0007669"/>
    <property type="project" value="InterPro"/>
</dbReference>
<keyword evidence="5" id="KW-0288">FMN</keyword>
<name>A0A917Q7Q3_9HYPH</name>
<comment type="cofactor">
    <cofactor evidence="2">
        <name>[4Fe-4S] cluster</name>
        <dbReference type="ChEBI" id="CHEBI:49883"/>
    </cofactor>
</comment>
<dbReference type="InterPro" id="IPR036188">
    <property type="entry name" value="FAD/NAD-bd_sf"/>
</dbReference>
<reference evidence="12 13" key="1">
    <citation type="journal article" date="2014" name="Int. J. Syst. Evol. Microbiol.">
        <title>Complete genome sequence of Corynebacterium casei LMG S-19264T (=DSM 44701T), isolated from a smear-ripened cheese.</title>
        <authorList>
            <consortium name="US DOE Joint Genome Institute (JGI-PGF)"/>
            <person name="Walter F."/>
            <person name="Albersmeier A."/>
            <person name="Kalinowski J."/>
            <person name="Ruckert C."/>
        </authorList>
    </citation>
    <scope>NUCLEOTIDE SEQUENCE [LARGE SCALE GENOMIC DNA]</scope>
    <source>
        <strain evidence="12 13">CGMCC 1.9161</strain>
    </source>
</reference>
<dbReference type="InterPro" id="IPR051793">
    <property type="entry name" value="NADH:flavin_oxidoreductase"/>
</dbReference>
<dbReference type="GO" id="GO:0046872">
    <property type="term" value="F:metal ion binding"/>
    <property type="evidence" value="ECO:0007669"/>
    <property type="project" value="UniProtKB-KW"/>
</dbReference>
<keyword evidence="7" id="KW-0560">Oxidoreductase</keyword>
<evidence type="ECO:0000256" key="5">
    <source>
        <dbReference type="ARBA" id="ARBA00022643"/>
    </source>
</evidence>
<dbReference type="Gene3D" id="3.50.50.60">
    <property type="entry name" value="FAD/NAD(P)-binding domain"/>
    <property type="match status" value="1"/>
</dbReference>
<evidence type="ECO:0000256" key="6">
    <source>
        <dbReference type="ARBA" id="ARBA00022723"/>
    </source>
</evidence>
<dbReference type="SUPFAM" id="SSF51395">
    <property type="entry name" value="FMN-linked oxidoreductases"/>
    <property type="match status" value="1"/>
</dbReference>
<keyword evidence="9" id="KW-0411">Iron-sulfur</keyword>
<dbReference type="InterPro" id="IPR023753">
    <property type="entry name" value="FAD/NAD-binding_dom"/>
</dbReference>
<protein>
    <submittedName>
        <fullName evidence="12">N-methylproline demethylase</fullName>
    </submittedName>
</protein>
<dbReference type="GO" id="GO:0051536">
    <property type="term" value="F:iron-sulfur cluster binding"/>
    <property type="evidence" value="ECO:0007669"/>
    <property type="project" value="UniProtKB-KW"/>
</dbReference>
<gene>
    <name evidence="12" type="ORF">GCM10011322_20630</name>
</gene>
<evidence type="ECO:0000313" key="13">
    <source>
        <dbReference type="Proteomes" id="UP000600449"/>
    </source>
</evidence>
<evidence type="ECO:0000256" key="1">
    <source>
        <dbReference type="ARBA" id="ARBA00001917"/>
    </source>
</evidence>
<dbReference type="SUPFAM" id="SSF51905">
    <property type="entry name" value="FAD/NAD(P)-binding domain"/>
    <property type="match status" value="1"/>
</dbReference>
<feature type="domain" description="FAD/NAD(P)-binding" evidence="11">
    <location>
        <begin position="402"/>
        <end position="629"/>
    </location>
</feature>
<dbReference type="PANTHER" id="PTHR42917">
    <property type="entry name" value="2,4-DIENOYL-COA REDUCTASE"/>
    <property type="match status" value="1"/>
</dbReference>
<proteinExistence type="inferred from homology"/>
<dbReference type="AlphaFoldDB" id="A0A917Q7Q3"/>
<dbReference type="PRINTS" id="PR00411">
    <property type="entry name" value="PNDRDTASEI"/>
</dbReference>
<evidence type="ECO:0000259" key="11">
    <source>
        <dbReference type="Pfam" id="PF07992"/>
    </source>
</evidence>
<evidence type="ECO:0000256" key="7">
    <source>
        <dbReference type="ARBA" id="ARBA00023002"/>
    </source>
</evidence>
<keyword evidence="13" id="KW-1185">Reference proteome</keyword>
<organism evidence="12 13">
    <name type="scientific">Salinarimonas ramus</name>
    <dbReference type="NCBI Taxonomy" id="690164"/>
    <lineage>
        <taxon>Bacteria</taxon>
        <taxon>Pseudomonadati</taxon>
        <taxon>Pseudomonadota</taxon>
        <taxon>Alphaproteobacteria</taxon>
        <taxon>Hyphomicrobiales</taxon>
        <taxon>Salinarimonadaceae</taxon>
        <taxon>Salinarimonas</taxon>
    </lineage>
</organism>
<dbReference type="EMBL" id="BMMF01000005">
    <property type="protein sequence ID" value="GGK33849.1"/>
    <property type="molecule type" value="Genomic_DNA"/>
</dbReference>
<dbReference type="RefSeq" id="WP_188912424.1">
    <property type="nucleotide sequence ID" value="NZ_BMMF01000005.1"/>
</dbReference>
<dbReference type="GO" id="GO:0008670">
    <property type="term" value="F:2,4-dienoyl-CoA reductase (NADPH) activity"/>
    <property type="evidence" value="ECO:0007669"/>
    <property type="project" value="TreeGrafter"/>
</dbReference>
<dbReference type="InterPro" id="IPR001155">
    <property type="entry name" value="OxRdtase_FMN_N"/>
</dbReference>
<dbReference type="Gene3D" id="3.40.50.720">
    <property type="entry name" value="NAD(P)-binding Rossmann-like Domain"/>
    <property type="match status" value="1"/>
</dbReference>
<comment type="cofactor">
    <cofactor evidence="1">
        <name>FMN</name>
        <dbReference type="ChEBI" id="CHEBI:58210"/>
    </cofactor>
</comment>
<dbReference type="Pfam" id="PF07992">
    <property type="entry name" value="Pyr_redox_2"/>
    <property type="match status" value="1"/>
</dbReference>
<dbReference type="InterPro" id="IPR013785">
    <property type="entry name" value="Aldolase_TIM"/>
</dbReference>